<name>A0A8C2UBM5_COTJA</name>
<dbReference type="InterPro" id="IPR036179">
    <property type="entry name" value="Ig-like_dom_sf"/>
</dbReference>
<dbReference type="Proteomes" id="UP000694412">
    <property type="component" value="Chromosome 27"/>
</dbReference>
<dbReference type="AlphaFoldDB" id="A0A8C2UBM5"/>
<keyword evidence="2" id="KW-1064">Adaptive immunity</keyword>
<evidence type="ECO:0000256" key="3">
    <source>
        <dbReference type="ARBA" id="ARBA00043265"/>
    </source>
</evidence>
<dbReference type="InterPro" id="IPR013106">
    <property type="entry name" value="Ig_V-set"/>
</dbReference>
<dbReference type="InterPro" id="IPR050199">
    <property type="entry name" value="IgHV"/>
</dbReference>
<feature type="chain" id="PRO_5034843905" description="Ig-like domain-containing protein" evidence="4">
    <location>
        <begin position="25"/>
        <end position="166"/>
    </location>
</feature>
<dbReference type="SMART" id="SM00409">
    <property type="entry name" value="IG"/>
    <property type="match status" value="1"/>
</dbReference>
<evidence type="ECO:0000313" key="6">
    <source>
        <dbReference type="Ensembl" id="ENSCJPP00005024005.1"/>
    </source>
</evidence>
<evidence type="ECO:0000313" key="7">
    <source>
        <dbReference type="Proteomes" id="UP000694412"/>
    </source>
</evidence>
<dbReference type="GeneTree" id="ENSGT00940000163533"/>
<dbReference type="Gene3D" id="2.60.40.10">
    <property type="entry name" value="Immunoglobulins"/>
    <property type="match status" value="1"/>
</dbReference>
<dbReference type="GO" id="GO:0002250">
    <property type="term" value="P:adaptive immune response"/>
    <property type="evidence" value="ECO:0007669"/>
    <property type="project" value="UniProtKB-KW"/>
</dbReference>
<keyword evidence="1" id="KW-0391">Immunity</keyword>
<reference evidence="6" key="3">
    <citation type="submission" date="2025-09" db="UniProtKB">
        <authorList>
            <consortium name="Ensembl"/>
        </authorList>
    </citation>
    <scope>IDENTIFICATION</scope>
</reference>
<dbReference type="SUPFAM" id="SSF48726">
    <property type="entry name" value="Immunoglobulin"/>
    <property type="match status" value="1"/>
</dbReference>
<protein>
    <recommendedName>
        <fullName evidence="5">Ig-like domain-containing protein</fullName>
    </recommendedName>
</protein>
<sequence length="166" mass="18585">KPRICALWLLGNVLLPECVIPGSCCCPSSGVCAQFRLEASGGGVRAAGDSVQLSCQGSGFNLRDYSIRWYRQAFSGRLKWLSFIDISSHIHRLSPDIQGRASVSRDNSRSVCSLSLHSLRPQDSAHYFCAVHTRTGNPQQKVMEYWWKFNIHCHNANILRCPCMPM</sequence>
<evidence type="ECO:0000256" key="4">
    <source>
        <dbReference type="SAM" id="SignalP"/>
    </source>
</evidence>
<proteinExistence type="predicted"/>
<keyword evidence="4" id="KW-0732">Signal</keyword>
<dbReference type="InterPro" id="IPR013783">
    <property type="entry name" value="Ig-like_fold"/>
</dbReference>
<dbReference type="PROSITE" id="PS50835">
    <property type="entry name" value="IG_LIKE"/>
    <property type="match status" value="1"/>
</dbReference>
<dbReference type="GO" id="GO:0019814">
    <property type="term" value="C:immunoglobulin complex"/>
    <property type="evidence" value="ECO:0007669"/>
    <property type="project" value="UniProtKB-KW"/>
</dbReference>
<accession>A0A8C2UBM5</accession>
<dbReference type="Pfam" id="PF07686">
    <property type="entry name" value="V-set"/>
    <property type="match status" value="1"/>
</dbReference>
<dbReference type="PANTHER" id="PTHR23266">
    <property type="entry name" value="IMMUNOGLOBULIN HEAVY CHAIN"/>
    <property type="match status" value="1"/>
</dbReference>
<dbReference type="InterPro" id="IPR007110">
    <property type="entry name" value="Ig-like_dom"/>
</dbReference>
<reference evidence="6" key="2">
    <citation type="submission" date="2025-08" db="UniProtKB">
        <authorList>
            <consortium name="Ensembl"/>
        </authorList>
    </citation>
    <scope>IDENTIFICATION</scope>
</reference>
<feature type="signal peptide" evidence="4">
    <location>
        <begin position="1"/>
        <end position="24"/>
    </location>
</feature>
<evidence type="ECO:0000259" key="5">
    <source>
        <dbReference type="PROSITE" id="PS50835"/>
    </source>
</evidence>
<dbReference type="SMART" id="SM00406">
    <property type="entry name" value="IGv"/>
    <property type="match status" value="1"/>
</dbReference>
<keyword evidence="7" id="KW-1185">Reference proteome</keyword>
<organism evidence="6 7">
    <name type="scientific">Coturnix japonica</name>
    <name type="common">Japanese quail</name>
    <name type="synonym">Coturnix coturnix japonica</name>
    <dbReference type="NCBI Taxonomy" id="93934"/>
    <lineage>
        <taxon>Eukaryota</taxon>
        <taxon>Metazoa</taxon>
        <taxon>Chordata</taxon>
        <taxon>Craniata</taxon>
        <taxon>Vertebrata</taxon>
        <taxon>Euteleostomi</taxon>
        <taxon>Archelosauria</taxon>
        <taxon>Archosauria</taxon>
        <taxon>Dinosauria</taxon>
        <taxon>Saurischia</taxon>
        <taxon>Theropoda</taxon>
        <taxon>Coelurosauria</taxon>
        <taxon>Aves</taxon>
        <taxon>Neognathae</taxon>
        <taxon>Galloanserae</taxon>
        <taxon>Galliformes</taxon>
        <taxon>Phasianidae</taxon>
        <taxon>Perdicinae</taxon>
        <taxon>Coturnix</taxon>
    </lineage>
</organism>
<dbReference type="InterPro" id="IPR003599">
    <property type="entry name" value="Ig_sub"/>
</dbReference>
<feature type="domain" description="Ig-like" evidence="5">
    <location>
        <begin position="48"/>
        <end position="144"/>
    </location>
</feature>
<dbReference type="Ensembl" id="ENSCJPT00005032796.1">
    <property type="protein sequence ID" value="ENSCJPP00005024005.1"/>
    <property type="gene ID" value="ENSCJPG00005018972.1"/>
</dbReference>
<keyword evidence="3" id="KW-1280">Immunoglobulin</keyword>
<dbReference type="GO" id="GO:0005576">
    <property type="term" value="C:extracellular region"/>
    <property type="evidence" value="ECO:0007669"/>
    <property type="project" value="UniProtKB-ARBA"/>
</dbReference>
<reference evidence="6" key="1">
    <citation type="submission" date="2015-11" db="EMBL/GenBank/DDBJ databases">
        <authorList>
            <consortium name="International Coturnix japonica Genome Analysis Consortium"/>
            <person name="Warren W."/>
            <person name="Burt D.W."/>
            <person name="Antin P.B."/>
            <person name="Lanford R."/>
            <person name="Gros J."/>
            <person name="Wilson R.K."/>
        </authorList>
    </citation>
    <scope>NUCLEOTIDE SEQUENCE [LARGE SCALE GENOMIC DNA]</scope>
</reference>
<evidence type="ECO:0000256" key="1">
    <source>
        <dbReference type="ARBA" id="ARBA00022859"/>
    </source>
</evidence>
<evidence type="ECO:0000256" key="2">
    <source>
        <dbReference type="ARBA" id="ARBA00023130"/>
    </source>
</evidence>